<reference evidence="1" key="2">
    <citation type="journal article" date="2015" name="Data Brief">
        <title>Shoot transcriptome of the giant reed, Arundo donax.</title>
        <authorList>
            <person name="Barrero R.A."/>
            <person name="Guerrero F.D."/>
            <person name="Moolhuijzen P."/>
            <person name="Goolsby J.A."/>
            <person name="Tidwell J."/>
            <person name="Bellgard S.E."/>
            <person name="Bellgard M.I."/>
        </authorList>
    </citation>
    <scope>NUCLEOTIDE SEQUENCE</scope>
    <source>
        <tissue evidence="1">Shoot tissue taken approximately 20 cm above the soil surface</tissue>
    </source>
</reference>
<sequence>MRTVRPLHWPGRRRRRGLPVRRCRRWPPPYP</sequence>
<accession>A0A0A8YDG6</accession>
<protein>
    <submittedName>
        <fullName evidence="1">Uncharacterized protein</fullName>
    </submittedName>
</protein>
<name>A0A0A8YDG6_ARUDO</name>
<dbReference type="EMBL" id="GBRH01273811">
    <property type="protein sequence ID" value="JAD24084.1"/>
    <property type="molecule type" value="Transcribed_RNA"/>
</dbReference>
<dbReference type="AlphaFoldDB" id="A0A0A8YDG6"/>
<reference evidence="1" key="1">
    <citation type="submission" date="2014-09" db="EMBL/GenBank/DDBJ databases">
        <authorList>
            <person name="Magalhaes I.L.F."/>
            <person name="Oliveira U."/>
            <person name="Santos F.R."/>
            <person name="Vidigal T.H.D.A."/>
            <person name="Brescovit A.D."/>
            <person name="Santos A.J."/>
        </authorList>
    </citation>
    <scope>NUCLEOTIDE SEQUENCE</scope>
    <source>
        <tissue evidence="1">Shoot tissue taken approximately 20 cm above the soil surface</tissue>
    </source>
</reference>
<evidence type="ECO:0000313" key="1">
    <source>
        <dbReference type="EMBL" id="JAD24084.1"/>
    </source>
</evidence>
<proteinExistence type="predicted"/>
<organism evidence="1">
    <name type="scientific">Arundo donax</name>
    <name type="common">Giant reed</name>
    <name type="synonym">Donax arundinaceus</name>
    <dbReference type="NCBI Taxonomy" id="35708"/>
    <lineage>
        <taxon>Eukaryota</taxon>
        <taxon>Viridiplantae</taxon>
        <taxon>Streptophyta</taxon>
        <taxon>Embryophyta</taxon>
        <taxon>Tracheophyta</taxon>
        <taxon>Spermatophyta</taxon>
        <taxon>Magnoliopsida</taxon>
        <taxon>Liliopsida</taxon>
        <taxon>Poales</taxon>
        <taxon>Poaceae</taxon>
        <taxon>PACMAD clade</taxon>
        <taxon>Arundinoideae</taxon>
        <taxon>Arundineae</taxon>
        <taxon>Arundo</taxon>
    </lineage>
</organism>